<dbReference type="WBParaSite" id="TCONS_00013562.p1">
    <property type="protein sequence ID" value="TCONS_00013562.p1"/>
    <property type="gene ID" value="XLOC_008326"/>
</dbReference>
<dbReference type="Pfam" id="PF03567">
    <property type="entry name" value="Sulfotransfer_2"/>
    <property type="match status" value="5"/>
</dbReference>
<dbReference type="Proteomes" id="UP000035681">
    <property type="component" value="Unplaced"/>
</dbReference>
<keyword evidence="2" id="KW-1185">Reference proteome</keyword>
<organism evidence="2 3">
    <name type="scientific">Strongyloides stercoralis</name>
    <name type="common">Threadworm</name>
    <dbReference type="NCBI Taxonomy" id="6248"/>
    <lineage>
        <taxon>Eukaryota</taxon>
        <taxon>Metazoa</taxon>
        <taxon>Ecdysozoa</taxon>
        <taxon>Nematoda</taxon>
        <taxon>Chromadorea</taxon>
        <taxon>Rhabditida</taxon>
        <taxon>Tylenchina</taxon>
        <taxon>Panagrolaimomorpha</taxon>
        <taxon>Strongyloidoidea</taxon>
        <taxon>Strongyloididae</taxon>
        <taxon>Strongyloides</taxon>
    </lineage>
</organism>
<name>A0AAF5I3A8_STRER</name>
<dbReference type="GO" id="GO:0050650">
    <property type="term" value="P:chondroitin sulfate proteoglycan biosynthetic process"/>
    <property type="evidence" value="ECO:0007669"/>
    <property type="project" value="InterPro"/>
</dbReference>
<proteinExistence type="predicted"/>
<protein>
    <submittedName>
        <fullName evidence="3">Sulfotransferase domain-containing protein</fullName>
    </submittedName>
</protein>
<feature type="transmembrane region" description="Helical" evidence="1">
    <location>
        <begin position="698"/>
        <end position="717"/>
    </location>
</feature>
<dbReference type="PANTHER" id="PTHR22900">
    <property type="entry name" value="PROTEIN CBG14245-RELATED"/>
    <property type="match status" value="1"/>
</dbReference>
<keyword evidence="1" id="KW-0472">Membrane</keyword>
<dbReference type="InterPro" id="IPR005331">
    <property type="entry name" value="Sulfotransferase"/>
</dbReference>
<evidence type="ECO:0000256" key="1">
    <source>
        <dbReference type="SAM" id="Phobius"/>
    </source>
</evidence>
<dbReference type="AlphaFoldDB" id="A0AAF5I3A8"/>
<reference evidence="3" key="1">
    <citation type="submission" date="2024-02" db="UniProtKB">
        <authorList>
            <consortium name="WormBaseParasite"/>
        </authorList>
    </citation>
    <scope>IDENTIFICATION</scope>
</reference>
<accession>A0AAF5I3A8</accession>
<evidence type="ECO:0000313" key="3">
    <source>
        <dbReference type="WBParaSite" id="TCONS_00013562.p1"/>
    </source>
</evidence>
<dbReference type="PANTHER" id="PTHR22900:SF5">
    <property type="entry name" value="PROTEIN CBG14245"/>
    <property type="match status" value="1"/>
</dbReference>
<dbReference type="InterPro" id="IPR007669">
    <property type="entry name" value="Chst-1-like"/>
</dbReference>
<keyword evidence="1" id="KW-1133">Transmembrane helix</keyword>
<dbReference type="GO" id="GO:0047756">
    <property type="term" value="F:chondroitin 4-sulfotransferase activity"/>
    <property type="evidence" value="ECO:0007669"/>
    <property type="project" value="InterPro"/>
</dbReference>
<feature type="transmembrane region" description="Helical" evidence="1">
    <location>
        <begin position="962"/>
        <end position="980"/>
    </location>
</feature>
<sequence>MHLCYYGLNKNKDHYCYDCNRNFTCFVNVLEKRLWQVLNNKVSSDEKIIIFILRHGMHCEYYKLHHMFTYIKYNSSDKDSFSKNIAKLLINSHVSKETSKFIIKKIYDVKTNHVTISKNKTTTYKNILYNNPLLLQKYILKFLSFFLISFIFLNLLTNGIEGNEINFSDKTANDIKYFHPIPIINRTLLKLGTCFLGKTGSIKNERNEKDFTLCNMNGKNYDNAENFEKIYGVKKFNKFFKNLNFVRFVRNPIDRLISGYMHLCYYGLNKNKNHYCYDCNRNFTCFVNVLEKRLWQVLNNEVSSDEKSKELIYSYHFYPQTWYVIYLLSKKIYKLFRHCEHYKLHHMFTYIKYNSSDKDSFSKNIAKLLINSHVSKETSNFIIKKIYDVKTNHETLSKNKTTTYKNILYNNPLLLQKYILKFLSFFLISFIFLNLLTNGIEGNEINFSDKTANDIKYFHPIPIINRTLLKLGTCFLGKTGSIKNERNEKDFTLCNMNGKNYDNAENFEKIYGVKKFNKFFKNLNFVRFVRNPIDRLISGYMHLCYYGLNKNKNHYCYDCNRNFTCFVNVLEKRLWQVLNNEVSSDEKSKELIYSYHFYPQTWYVIYLLSKKIYKLFRHCEHYKLHHMFTYIKYNSSDKDSFSKNIAKLLINSHVSKETSNFIIKKIYDVKTNHETLSKNKTTTYKNILYNNPLLLQKYILKFLSFFLISFIFLNLLTNGIEGNEINFSDKTANDIKYFHPIPIINRTLSKKNVKYFIIPRLKLGTCFLGKTGSIVTRMILCYLKKKKNERNEKDFTLCNMNGKNYDNAENFEKIYGVKKFNKFFKNLNFVRFVRNPIDRLISGYMHLCYYGLNKNKNHYCYDCNRNFTCFVNVLEKRLWQVHCEHYKLHHMFTYIKYNSSDKDSFSKNIAKLLINSHVSKETSNFIIKKIYDVKTNHETLSKNKTTTYKNILYNNPLLLQKYILKFLSFFLISFIFLNLLTNGIEGNEINFSDKTANDIKYFHPIPIINRTLSKKNVKYFIIPRLKLGTCFLGKTGSIKNERNEKDFTLCNMNGKNYDNAENFEKIYGVKKFNKFFKNLNFVRFVRNPIDRLISGYMHLCYYGLNKNKNHYCYDCNRNFTCFVNVLEKRLWQVLNNEVSSDEKSKELIYSYHFYPQTWYVIYLLSKKIYKLFRHCEHYKLHHMFTYIKYNSSDKDSFSKNIAKLLINSHVSKETSNFIIKKIYDVKTNHETLSKNKTTTYKNILYNNPLLLQKIKVRFVRNPIDRLISGYMHLCYYGYTENDHYCFGCNKNFTCFAL</sequence>
<dbReference type="GO" id="GO:0016020">
    <property type="term" value="C:membrane"/>
    <property type="evidence" value="ECO:0007669"/>
    <property type="project" value="InterPro"/>
</dbReference>
<evidence type="ECO:0000313" key="2">
    <source>
        <dbReference type="Proteomes" id="UP000035681"/>
    </source>
</evidence>
<keyword evidence="1" id="KW-0812">Transmembrane</keyword>
<dbReference type="GO" id="GO:1902884">
    <property type="term" value="P:positive regulation of response to oxidative stress"/>
    <property type="evidence" value="ECO:0007669"/>
    <property type="project" value="InterPro"/>
</dbReference>
<feature type="transmembrane region" description="Helical" evidence="1">
    <location>
        <begin position="138"/>
        <end position="156"/>
    </location>
</feature>